<dbReference type="EMBL" id="JAWLUP010000014">
    <property type="protein sequence ID" value="MDV7264690.1"/>
    <property type="molecule type" value="Genomic_DNA"/>
</dbReference>
<evidence type="ECO:0000256" key="1">
    <source>
        <dbReference type="SAM" id="MobiDB-lite"/>
    </source>
</evidence>
<dbReference type="RefSeq" id="WP_317744307.1">
    <property type="nucleotide sequence ID" value="NZ_JAWLUP010000014.1"/>
</dbReference>
<dbReference type="Proteomes" id="UP001185863">
    <property type="component" value="Unassembled WGS sequence"/>
</dbReference>
<comment type="caution">
    <text evidence="2">The sequence shown here is derived from an EMBL/GenBank/DDBJ whole genome shotgun (WGS) entry which is preliminary data.</text>
</comment>
<reference evidence="2" key="1">
    <citation type="submission" date="2023-10" db="EMBL/GenBank/DDBJ databases">
        <title>Development of a sustainable strategy for remediation of hydrocarbon-contaminated territories based on the waste exchange concept.</title>
        <authorList>
            <person name="Krivoruchko A."/>
        </authorList>
    </citation>
    <scope>NUCLEOTIDE SEQUENCE</scope>
    <source>
        <strain evidence="2">IEGM 68</strain>
    </source>
</reference>
<organism evidence="2 3">
    <name type="scientific">Rhodococcus oxybenzonivorans</name>
    <dbReference type="NCBI Taxonomy" id="1990687"/>
    <lineage>
        <taxon>Bacteria</taxon>
        <taxon>Bacillati</taxon>
        <taxon>Actinomycetota</taxon>
        <taxon>Actinomycetes</taxon>
        <taxon>Mycobacteriales</taxon>
        <taxon>Nocardiaceae</taxon>
        <taxon>Rhodococcus</taxon>
    </lineage>
</organism>
<accession>A0AAE4UX85</accession>
<feature type="compositionally biased region" description="Pro residues" evidence="1">
    <location>
        <begin position="11"/>
        <end position="22"/>
    </location>
</feature>
<protein>
    <submittedName>
        <fullName evidence="2">Uncharacterized protein</fullName>
    </submittedName>
</protein>
<evidence type="ECO:0000313" key="3">
    <source>
        <dbReference type="Proteomes" id="UP001185863"/>
    </source>
</evidence>
<feature type="region of interest" description="Disordered" evidence="1">
    <location>
        <begin position="1"/>
        <end position="22"/>
    </location>
</feature>
<proteinExistence type="predicted"/>
<gene>
    <name evidence="2" type="ORF">R4315_09045</name>
</gene>
<name>A0AAE4UX85_9NOCA</name>
<sequence length="159" mass="17593">MKLAPIGGALMPPPGVGRPPLPDVPAAGSWDSYFYPPPDHRTLRNLFDEHEVDQIVANRLVQQLPDAGPGQRLGCSFYCGFCFDQNLLCDRQGVVDPTGETDCFQAKFVQLSGQLRFEHPSRGRRSHSPWLDQARLVHAEHAKGGPDQVIHGRADPSRM</sequence>
<dbReference type="AlphaFoldDB" id="A0AAE4UX85"/>
<evidence type="ECO:0000313" key="2">
    <source>
        <dbReference type="EMBL" id="MDV7264690.1"/>
    </source>
</evidence>